<dbReference type="GO" id="GO:0006188">
    <property type="term" value="P:IMP biosynthetic process"/>
    <property type="evidence" value="ECO:0007669"/>
    <property type="project" value="InterPro"/>
</dbReference>
<evidence type="ECO:0000313" key="2">
    <source>
        <dbReference type="EMBL" id="OGZ71109.1"/>
    </source>
</evidence>
<dbReference type="InterPro" id="IPR020600">
    <property type="entry name" value="IMP_cyclohydrolase-like"/>
</dbReference>
<feature type="domain" description="Inosine monophosphate cyclohydrolase-like" evidence="1">
    <location>
        <begin position="13"/>
        <end position="224"/>
    </location>
</feature>
<gene>
    <name evidence="2" type="ORF">A2904_02370</name>
</gene>
<dbReference type="Pfam" id="PF07826">
    <property type="entry name" value="IMP_cyclohyd"/>
    <property type="match status" value="1"/>
</dbReference>
<dbReference type="EMBL" id="MHOX01000014">
    <property type="protein sequence ID" value="OGZ71109.1"/>
    <property type="molecule type" value="Genomic_DNA"/>
</dbReference>
<dbReference type="SUPFAM" id="SSF75569">
    <property type="entry name" value="Archaeal IMP cyclohydrolase PurO"/>
    <property type="match status" value="1"/>
</dbReference>
<accession>A0A1G2I8S6</accession>
<evidence type="ECO:0000313" key="3">
    <source>
        <dbReference type="Proteomes" id="UP000176308"/>
    </source>
</evidence>
<evidence type="ECO:0000259" key="1">
    <source>
        <dbReference type="Pfam" id="PF07826"/>
    </source>
</evidence>
<comment type="caution">
    <text evidence="2">The sequence shown here is derived from an EMBL/GenBank/DDBJ whole genome shotgun (WGS) entry which is preliminary data.</text>
</comment>
<protein>
    <recommendedName>
        <fullName evidence="1">Inosine monophosphate cyclohydrolase-like domain-containing protein</fullName>
    </recommendedName>
</protein>
<dbReference type="Proteomes" id="UP000176308">
    <property type="component" value="Unassembled WGS sequence"/>
</dbReference>
<organism evidence="2 3">
    <name type="scientific">Candidatus Staskawiczbacteria bacterium RIFCSPLOWO2_01_FULL_33_9</name>
    <dbReference type="NCBI Taxonomy" id="1802211"/>
    <lineage>
        <taxon>Bacteria</taxon>
        <taxon>Candidatus Staskawicziibacteriota</taxon>
    </lineage>
</organism>
<proteinExistence type="predicted"/>
<dbReference type="AlphaFoldDB" id="A0A1G2I8S6"/>
<dbReference type="GO" id="GO:0003937">
    <property type="term" value="F:IMP cyclohydrolase activity"/>
    <property type="evidence" value="ECO:0007669"/>
    <property type="project" value="InterPro"/>
</dbReference>
<dbReference type="Gene3D" id="3.60.20.20">
    <property type="entry name" value="Inosine monophosphate cyclohydrolase-like"/>
    <property type="match status" value="1"/>
</dbReference>
<sequence length="256" mass="28405">MTDDFSKLKEMKYPGRGITIGMTLEGNPFVGYTLTGRSPSSQARKLVYDKSLSTIRTDVTDQEQLKKGNPALLIYPAIIAVEKRRVVTSNGVQTKLLTNSARQMNMKDIRPIDILVDAMNIPVDENGIDITTYEPDAPNFTPRINGCLDEQLGGFYIVRKATEHSADVNTFSFNLEPGIARLITTYLGGNENPLLPFRDNPLEAKVQSVNASQICESLYDAIGPKDGNNYRVAVAIMMKKRDGLDVVVINRFDRGE</sequence>
<name>A0A1G2I8S6_9BACT</name>
<dbReference type="InterPro" id="IPR036795">
    <property type="entry name" value="IMP_cyclohydrolase-like_sf"/>
</dbReference>
<reference evidence="2 3" key="1">
    <citation type="journal article" date="2016" name="Nat. Commun.">
        <title>Thousands of microbial genomes shed light on interconnected biogeochemical processes in an aquifer system.</title>
        <authorList>
            <person name="Anantharaman K."/>
            <person name="Brown C.T."/>
            <person name="Hug L.A."/>
            <person name="Sharon I."/>
            <person name="Castelle C.J."/>
            <person name="Probst A.J."/>
            <person name="Thomas B.C."/>
            <person name="Singh A."/>
            <person name="Wilkins M.J."/>
            <person name="Karaoz U."/>
            <person name="Brodie E.L."/>
            <person name="Williams K.H."/>
            <person name="Hubbard S.S."/>
            <person name="Banfield J.F."/>
        </authorList>
    </citation>
    <scope>NUCLEOTIDE SEQUENCE [LARGE SCALE GENOMIC DNA]</scope>
</reference>